<gene>
    <name evidence="3" type="ORF">H9862_06570</name>
</gene>
<keyword evidence="2" id="KW-0732">Signal</keyword>
<evidence type="ECO:0008006" key="5">
    <source>
        <dbReference type="Google" id="ProtNLM"/>
    </source>
</evidence>
<organism evidence="3 4">
    <name type="scientific">Candidatus Akkermansia intestinigallinarum</name>
    <dbReference type="NCBI Taxonomy" id="2838431"/>
    <lineage>
        <taxon>Bacteria</taxon>
        <taxon>Pseudomonadati</taxon>
        <taxon>Verrucomicrobiota</taxon>
        <taxon>Verrucomicrobiia</taxon>
        <taxon>Verrucomicrobiales</taxon>
        <taxon>Akkermansiaceae</taxon>
        <taxon>Akkermansia</taxon>
    </lineage>
</organism>
<dbReference type="AlphaFoldDB" id="A0A9D1VC27"/>
<feature type="compositionally biased region" description="Low complexity" evidence="1">
    <location>
        <begin position="662"/>
        <end position="679"/>
    </location>
</feature>
<feature type="signal peptide" evidence="2">
    <location>
        <begin position="1"/>
        <end position="21"/>
    </location>
</feature>
<proteinExistence type="predicted"/>
<evidence type="ECO:0000313" key="4">
    <source>
        <dbReference type="Proteomes" id="UP000823964"/>
    </source>
</evidence>
<evidence type="ECO:0000256" key="2">
    <source>
        <dbReference type="SAM" id="SignalP"/>
    </source>
</evidence>
<sequence length="834" mass="87604">MKRCHLLTLCLISALVTPLSAEETPDTADSLIEHGRELITDWQQHIDELPALLADFQAEDCLTPADGESPMPTSEEGKAVIESDGALLFDVRHSRLVYVNGVRLNAGSLQLRASRQLQIQLERRAVDAKVAESNDALAAGELPFTGADGTAPGKRGQNGREPGSGERTDATPSAPESPPADPSTADPYRISTTNALVDTETNRVLLSTSGSLEPIVVENSRHRLEITPSAEARGSLLGDEQGNILAEGSHITVQGIDSDGKPYRLDAEHGIACYSAAARQLSVVGPCRFSSADGTLSCRDGLTVTFDEAPDRPGHQAKASKAGKGFMGQFADMKLGSISQADARGDVRFSAVATAERPSMKLSSQSLHYDARLGECLAEGDSCRIEYGNNTLSKATGIHLAPNGDITALGQHLEGSYERPAPRNGAQTAPASLIGSFSARDELRFTASDGCIRTRNGLTVRDDETDFSCDGPVTIRLGREGKAGSALPRKQTGGLNLAIAGYNSLKGIEASRNVRLVHTPLPAAEGKKSQTSSQTYVISGEDVRADLEKGTASVRADDEALVSFGANSITVTARDGASATEQSIIIDEQGDICATGGSISAAFESDKGPARARCLDLLRLTRADNLITTGSEVFLESPQGRFTARGPVELELDPAPAKDSPSEAAGQAAQSEGGTAASADTRPQAFANLTFNYVGLRRLHTEQGGTARTPDASLQCSGLIDVTLVPYGGKAADPSVAPIDKATLSGDVAVLYRDASGRLVRATGDRLEIDAAAGEKVLSGRRVTLSDSNNIHISEGAGAAVRIDRRNNARITGSRQSTTATNIQSQTEQGGTKK</sequence>
<feature type="region of interest" description="Disordered" evidence="1">
    <location>
        <begin position="140"/>
        <end position="188"/>
    </location>
</feature>
<name>A0A9D1VC27_9BACT</name>
<feature type="region of interest" description="Disordered" evidence="1">
    <location>
        <begin position="651"/>
        <end position="681"/>
    </location>
</feature>
<comment type="caution">
    <text evidence="3">The sequence shown here is derived from an EMBL/GenBank/DDBJ whole genome shotgun (WGS) entry which is preliminary data.</text>
</comment>
<reference evidence="3" key="1">
    <citation type="journal article" date="2021" name="PeerJ">
        <title>Extensive microbial diversity within the chicken gut microbiome revealed by metagenomics and culture.</title>
        <authorList>
            <person name="Gilroy R."/>
            <person name="Ravi A."/>
            <person name="Getino M."/>
            <person name="Pursley I."/>
            <person name="Horton D.L."/>
            <person name="Alikhan N.F."/>
            <person name="Baker D."/>
            <person name="Gharbi K."/>
            <person name="Hall N."/>
            <person name="Watson M."/>
            <person name="Adriaenssens E.M."/>
            <person name="Foster-Nyarko E."/>
            <person name="Jarju S."/>
            <person name="Secka A."/>
            <person name="Antonio M."/>
            <person name="Oren A."/>
            <person name="Chaudhuri R.R."/>
            <person name="La Ragione R."/>
            <person name="Hildebrand F."/>
            <person name="Pallen M.J."/>
        </authorList>
    </citation>
    <scope>NUCLEOTIDE SEQUENCE</scope>
    <source>
        <strain evidence="3">14975</strain>
    </source>
</reference>
<feature type="region of interest" description="Disordered" evidence="1">
    <location>
        <begin position="812"/>
        <end position="834"/>
    </location>
</feature>
<protein>
    <recommendedName>
        <fullName evidence="5">Organic solvent tolerance-like N-terminal domain-containing protein</fullName>
    </recommendedName>
</protein>
<reference evidence="3" key="2">
    <citation type="submission" date="2021-04" db="EMBL/GenBank/DDBJ databases">
        <authorList>
            <person name="Gilroy R."/>
        </authorList>
    </citation>
    <scope>NUCLEOTIDE SEQUENCE</scope>
    <source>
        <strain evidence="3">14975</strain>
    </source>
</reference>
<dbReference type="EMBL" id="DXFQ01000120">
    <property type="protein sequence ID" value="HIX20244.1"/>
    <property type="molecule type" value="Genomic_DNA"/>
</dbReference>
<accession>A0A9D1VC27</accession>
<evidence type="ECO:0000256" key="1">
    <source>
        <dbReference type="SAM" id="MobiDB-lite"/>
    </source>
</evidence>
<feature type="chain" id="PRO_5038931791" description="Organic solvent tolerance-like N-terminal domain-containing protein" evidence="2">
    <location>
        <begin position="22"/>
        <end position="834"/>
    </location>
</feature>
<evidence type="ECO:0000313" key="3">
    <source>
        <dbReference type="EMBL" id="HIX20244.1"/>
    </source>
</evidence>
<dbReference type="Proteomes" id="UP000823964">
    <property type="component" value="Unassembled WGS sequence"/>
</dbReference>